<organism evidence="1 2">
    <name type="scientific">Ameca splendens</name>
    <dbReference type="NCBI Taxonomy" id="208324"/>
    <lineage>
        <taxon>Eukaryota</taxon>
        <taxon>Metazoa</taxon>
        <taxon>Chordata</taxon>
        <taxon>Craniata</taxon>
        <taxon>Vertebrata</taxon>
        <taxon>Euteleostomi</taxon>
        <taxon>Actinopterygii</taxon>
        <taxon>Neopterygii</taxon>
        <taxon>Teleostei</taxon>
        <taxon>Neoteleostei</taxon>
        <taxon>Acanthomorphata</taxon>
        <taxon>Ovalentaria</taxon>
        <taxon>Atherinomorphae</taxon>
        <taxon>Cyprinodontiformes</taxon>
        <taxon>Goodeidae</taxon>
        <taxon>Ameca</taxon>
    </lineage>
</organism>
<gene>
    <name evidence="1" type="ORF">AMECASPLE_028667</name>
</gene>
<keyword evidence="2" id="KW-1185">Reference proteome</keyword>
<evidence type="ECO:0000313" key="1">
    <source>
        <dbReference type="EMBL" id="MEQ2285126.1"/>
    </source>
</evidence>
<name>A0ABV0XUJ9_9TELE</name>
<comment type="caution">
    <text evidence="1">The sequence shown here is derived from an EMBL/GenBank/DDBJ whole genome shotgun (WGS) entry which is preliminary data.</text>
</comment>
<protein>
    <submittedName>
        <fullName evidence="1">Uncharacterized protein</fullName>
    </submittedName>
</protein>
<proteinExistence type="predicted"/>
<reference evidence="1 2" key="1">
    <citation type="submission" date="2021-06" db="EMBL/GenBank/DDBJ databases">
        <authorList>
            <person name="Palmer J.M."/>
        </authorList>
    </citation>
    <scope>NUCLEOTIDE SEQUENCE [LARGE SCALE GENOMIC DNA]</scope>
    <source>
        <strain evidence="1 2">AS_MEX2019</strain>
        <tissue evidence="1">Muscle</tissue>
    </source>
</reference>
<dbReference type="Proteomes" id="UP001469553">
    <property type="component" value="Unassembled WGS sequence"/>
</dbReference>
<sequence length="109" mass="12611">MFKNPGTSNQIKKQKLLKNCVHQESEVRLSNLKTLYESHWDPQYNVTNTLLSFVSPNSLASPHLSNQTVINLDTVESSNGTMIPCTHQDWIWNGQSRLRFLWNLLKTRV</sequence>
<accession>A0ABV0XUJ9</accession>
<dbReference type="EMBL" id="JAHRIP010012589">
    <property type="protein sequence ID" value="MEQ2285126.1"/>
    <property type="molecule type" value="Genomic_DNA"/>
</dbReference>
<evidence type="ECO:0000313" key="2">
    <source>
        <dbReference type="Proteomes" id="UP001469553"/>
    </source>
</evidence>